<dbReference type="Proteomes" id="UP001500064">
    <property type="component" value="Unassembled WGS sequence"/>
</dbReference>
<gene>
    <name evidence="1" type="ORF">GCM10009733_083430</name>
</gene>
<comment type="caution">
    <text evidence="1">The sequence shown here is derived from an EMBL/GenBank/DDBJ whole genome shotgun (WGS) entry which is preliminary data.</text>
</comment>
<dbReference type="InterPro" id="IPR036291">
    <property type="entry name" value="NAD(P)-bd_dom_sf"/>
</dbReference>
<dbReference type="InterPro" id="IPR002347">
    <property type="entry name" value="SDR_fam"/>
</dbReference>
<dbReference type="Pfam" id="PF00106">
    <property type="entry name" value="adh_short"/>
    <property type="match status" value="1"/>
</dbReference>
<dbReference type="RefSeq" id="WP_346112366.1">
    <property type="nucleotide sequence ID" value="NZ_BAAAMU010000096.1"/>
</dbReference>
<dbReference type="SUPFAM" id="SSF51735">
    <property type="entry name" value="NAD(P)-binding Rossmann-fold domains"/>
    <property type="match status" value="1"/>
</dbReference>
<evidence type="ECO:0000313" key="1">
    <source>
        <dbReference type="EMBL" id="GAA1673653.1"/>
    </source>
</evidence>
<accession>A0ABN2GMC3</accession>
<dbReference type="EMBL" id="BAAAMU010000096">
    <property type="protein sequence ID" value="GAA1673653.1"/>
    <property type="molecule type" value="Genomic_DNA"/>
</dbReference>
<name>A0ABN2GMC3_9ACTN</name>
<evidence type="ECO:0000313" key="2">
    <source>
        <dbReference type="Proteomes" id="UP001500064"/>
    </source>
</evidence>
<evidence type="ECO:0008006" key="3">
    <source>
        <dbReference type="Google" id="ProtNLM"/>
    </source>
</evidence>
<keyword evidence="2" id="KW-1185">Reference proteome</keyword>
<proteinExistence type="predicted"/>
<dbReference type="Gene3D" id="3.40.50.720">
    <property type="entry name" value="NAD(P)-binding Rossmann-like Domain"/>
    <property type="match status" value="1"/>
</dbReference>
<sequence length="65" mass="6664">MGSVAGFIHTPGDLYGATKRAVTGLAENVRRAVTCHGVGVTLIAPGRVDTAGFWDNLGGPRKGGR</sequence>
<organism evidence="1 2">
    <name type="scientific">Nonomuraea maheshkhaliensis</name>
    <dbReference type="NCBI Taxonomy" id="419590"/>
    <lineage>
        <taxon>Bacteria</taxon>
        <taxon>Bacillati</taxon>
        <taxon>Actinomycetota</taxon>
        <taxon>Actinomycetes</taxon>
        <taxon>Streptosporangiales</taxon>
        <taxon>Streptosporangiaceae</taxon>
        <taxon>Nonomuraea</taxon>
    </lineage>
</organism>
<reference evidence="1 2" key="1">
    <citation type="journal article" date="2019" name="Int. J. Syst. Evol. Microbiol.">
        <title>The Global Catalogue of Microorganisms (GCM) 10K type strain sequencing project: providing services to taxonomists for standard genome sequencing and annotation.</title>
        <authorList>
            <consortium name="The Broad Institute Genomics Platform"/>
            <consortium name="The Broad Institute Genome Sequencing Center for Infectious Disease"/>
            <person name="Wu L."/>
            <person name="Ma J."/>
        </authorList>
    </citation>
    <scope>NUCLEOTIDE SEQUENCE [LARGE SCALE GENOMIC DNA]</scope>
    <source>
        <strain evidence="1 2">JCM 13929</strain>
    </source>
</reference>
<protein>
    <recommendedName>
        <fullName evidence="3">SDR family NAD(P)-dependent oxidoreductase</fullName>
    </recommendedName>
</protein>